<gene>
    <name evidence="1" type="ORF">ACJMK2_043281</name>
</gene>
<sequence length="51" mass="5470">FCKQYLGLTDTNASVIGLNSSSADSTYSLSRIGLYDIGWCALSGDPHPFVQ</sequence>
<feature type="non-terminal residue" evidence="1">
    <location>
        <position position="51"/>
    </location>
</feature>
<evidence type="ECO:0000313" key="1">
    <source>
        <dbReference type="EMBL" id="KAL3865936.1"/>
    </source>
</evidence>
<dbReference type="Proteomes" id="UP001634394">
    <property type="component" value="Unassembled WGS sequence"/>
</dbReference>
<name>A0ABD3VWX1_SINWO</name>
<keyword evidence="2" id="KW-1185">Reference proteome</keyword>
<dbReference type="AlphaFoldDB" id="A0ABD3VWX1"/>
<proteinExistence type="predicted"/>
<evidence type="ECO:0000313" key="2">
    <source>
        <dbReference type="Proteomes" id="UP001634394"/>
    </source>
</evidence>
<comment type="caution">
    <text evidence="1">The sequence shown here is derived from an EMBL/GenBank/DDBJ whole genome shotgun (WGS) entry which is preliminary data.</text>
</comment>
<organism evidence="1 2">
    <name type="scientific">Sinanodonta woodiana</name>
    <name type="common">Chinese pond mussel</name>
    <name type="synonym">Anodonta woodiana</name>
    <dbReference type="NCBI Taxonomy" id="1069815"/>
    <lineage>
        <taxon>Eukaryota</taxon>
        <taxon>Metazoa</taxon>
        <taxon>Spiralia</taxon>
        <taxon>Lophotrochozoa</taxon>
        <taxon>Mollusca</taxon>
        <taxon>Bivalvia</taxon>
        <taxon>Autobranchia</taxon>
        <taxon>Heteroconchia</taxon>
        <taxon>Palaeoheterodonta</taxon>
        <taxon>Unionida</taxon>
        <taxon>Unionoidea</taxon>
        <taxon>Unionidae</taxon>
        <taxon>Unioninae</taxon>
        <taxon>Sinanodonta</taxon>
    </lineage>
</organism>
<accession>A0ABD3VWX1</accession>
<dbReference type="EMBL" id="JBJQND010000009">
    <property type="protein sequence ID" value="KAL3865936.1"/>
    <property type="molecule type" value="Genomic_DNA"/>
</dbReference>
<protein>
    <submittedName>
        <fullName evidence="1">Uncharacterized protein</fullName>
    </submittedName>
</protein>
<feature type="non-terminal residue" evidence="1">
    <location>
        <position position="1"/>
    </location>
</feature>
<reference evidence="1 2" key="1">
    <citation type="submission" date="2024-11" db="EMBL/GenBank/DDBJ databases">
        <title>Chromosome-level genome assembly of the freshwater bivalve Anodonta woodiana.</title>
        <authorList>
            <person name="Chen X."/>
        </authorList>
    </citation>
    <scope>NUCLEOTIDE SEQUENCE [LARGE SCALE GENOMIC DNA]</scope>
    <source>
        <strain evidence="1">MN2024</strain>
        <tissue evidence="1">Gills</tissue>
    </source>
</reference>